<dbReference type="GO" id="GO:0022900">
    <property type="term" value="P:electron transport chain"/>
    <property type="evidence" value="ECO:0007669"/>
    <property type="project" value="InterPro"/>
</dbReference>
<dbReference type="Gene3D" id="3.30.160.190">
    <property type="entry name" value="atu1810 like domain"/>
    <property type="match status" value="1"/>
</dbReference>
<evidence type="ECO:0000256" key="5">
    <source>
        <dbReference type="ARBA" id="ARBA00022982"/>
    </source>
</evidence>
<evidence type="ECO:0000313" key="8">
    <source>
        <dbReference type="Proteomes" id="UP000460715"/>
    </source>
</evidence>
<proteinExistence type="predicted"/>
<dbReference type="PANTHER" id="PTHR12219">
    <property type="entry name" value="NADH-UBIQUINONE OXIDOREDUCTASE"/>
    <property type="match status" value="1"/>
</dbReference>
<organism evidence="7 8">
    <name type="scientific">Teichococcus coralli</name>
    <dbReference type="NCBI Taxonomy" id="2545983"/>
    <lineage>
        <taxon>Bacteria</taxon>
        <taxon>Pseudomonadati</taxon>
        <taxon>Pseudomonadota</taxon>
        <taxon>Alphaproteobacteria</taxon>
        <taxon>Acetobacterales</taxon>
        <taxon>Roseomonadaceae</taxon>
        <taxon>Roseomonas</taxon>
    </lineage>
</organism>
<reference evidence="7 8" key="1">
    <citation type="submission" date="2019-03" db="EMBL/GenBank/DDBJ databases">
        <title>Roseomonas sp. a novel Roseomonas species isolated from Sea whip Gorgonian.</title>
        <authorList>
            <person name="Li F."/>
            <person name="Pan X."/>
            <person name="Huang S."/>
            <person name="Li Z."/>
            <person name="Meng B."/>
        </authorList>
    </citation>
    <scope>NUCLEOTIDE SEQUENCE [LARGE SCALE GENOMIC DNA]</scope>
    <source>
        <strain evidence="7 8">M0104</strain>
    </source>
</reference>
<dbReference type="InterPro" id="IPR006885">
    <property type="entry name" value="NADH_UbQ_FeS_4_mit-like"/>
</dbReference>
<evidence type="ECO:0000256" key="4">
    <source>
        <dbReference type="ARBA" id="ARBA00022946"/>
    </source>
</evidence>
<keyword evidence="3" id="KW-0679">Respiratory chain</keyword>
<dbReference type="Pfam" id="PF04800">
    <property type="entry name" value="NDUS4"/>
    <property type="match status" value="1"/>
</dbReference>
<accession>A0A845BCP1</accession>
<evidence type="ECO:0000313" key="7">
    <source>
        <dbReference type="EMBL" id="MXP63844.1"/>
    </source>
</evidence>
<protein>
    <submittedName>
        <fullName evidence="7">Oxidoreductase</fullName>
    </submittedName>
</protein>
<comment type="subcellular location">
    <subcellularLocation>
        <location evidence="1">Membrane</location>
    </subcellularLocation>
</comment>
<evidence type="ECO:0000256" key="2">
    <source>
        <dbReference type="ARBA" id="ARBA00022448"/>
    </source>
</evidence>
<dbReference type="RefSeq" id="WP_160936977.1">
    <property type="nucleotide sequence ID" value="NZ_SNVJ01000008.1"/>
</dbReference>
<keyword evidence="6" id="KW-0472">Membrane</keyword>
<evidence type="ECO:0000256" key="3">
    <source>
        <dbReference type="ARBA" id="ARBA00022660"/>
    </source>
</evidence>
<dbReference type="InterPro" id="IPR038532">
    <property type="entry name" value="NDUFS4-like_sf"/>
</dbReference>
<comment type="caution">
    <text evidence="7">The sequence shown here is derived from an EMBL/GenBank/DDBJ whole genome shotgun (WGS) entry which is preliminary data.</text>
</comment>
<dbReference type="AlphaFoldDB" id="A0A845BCP1"/>
<dbReference type="EMBL" id="SNVJ01000008">
    <property type="protein sequence ID" value="MXP63844.1"/>
    <property type="molecule type" value="Genomic_DNA"/>
</dbReference>
<evidence type="ECO:0000256" key="1">
    <source>
        <dbReference type="ARBA" id="ARBA00004370"/>
    </source>
</evidence>
<dbReference type="OrthoDB" id="9799572at2"/>
<evidence type="ECO:0000256" key="6">
    <source>
        <dbReference type="ARBA" id="ARBA00023136"/>
    </source>
</evidence>
<keyword evidence="4" id="KW-0809">Transit peptide</keyword>
<keyword evidence="8" id="KW-1185">Reference proteome</keyword>
<dbReference type="Proteomes" id="UP000460715">
    <property type="component" value="Unassembled WGS sequence"/>
</dbReference>
<keyword evidence="2" id="KW-0813">Transport</keyword>
<sequence>MSRNTAIARIHAPARSAMQSGKAKGGGWMLTFAPAEARKLDPLTGWFGSGDTQSQLRLSFSSREAAEAFARANGIVYEVEDAPAVRHEMKPKSYAENFRYGRAENWTH</sequence>
<name>A0A845BCP1_9PROT</name>
<dbReference type="PANTHER" id="PTHR12219:SF8">
    <property type="entry name" value="NADH DEHYDROGENASE [UBIQUINONE] IRON-SULFUR PROTEIN 4, MITOCHONDRIAL"/>
    <property type="match status" value="1"/>
</dbReference>
<keyword evidence="5" id="KW-0249">Electron transport</keyword>
<gene>
    <name evidence="7" type="ORF">E0493_10840</name>
</gene>
<dbReference type="GO" id="GO:0016020">
    <property type="term" value="C:membrane"/>
    <property type="evidence" value="ECO:0007669"/>
    <property type="project" value="UniProtKB-SubCell"/>
</dbReference>